<feature type="transmembrane region" description="Helical" evidence="2">
    <location>
        <begin position="25"/>
        <end position="43"/>
    </location>
</feature>
<protein>
    <submittedName>
        <fullName evidence="3">Vacuolar membrane protein-domain-containing protein</fullName>
    </submittedName>
</protein>
<gene>
    <name evidence="3" type="ORF">J3Q64DRAFT_1733808</name>
</gene>
<dbReference type="InterPro" id="IPR022127">
    <property type="entry name" value="STIMATE/YPL162C"/>
</dbReference>
<feature type="transmembrane region" description="Helical" evidence="2">
    <location>
        <begin position="152"/>
        <end position="177"/>
    </location>
</feature>
<dbReference type="Proteomes" id="UP001448207">
    <property type="component" value="Unassembled WGS sequence"/>
</dbReference>
<reference evidence="3 4" key="1">
    <citation type="submission" date="2024-04" db="EMBL/GenBank/DDBJ databases">
        <title>Symmetric and asymmetric DNA N6-adenine methylation regulates different biological responses in Mucorales.</title>
        <authorList>
            <consortium name="Lawrence Berkeley National Laboratory"/>
            <person name="Lax C."/>
            <person name="Mondo S.J."/>
            <person name="Osorio-Concepcion M."/>
            <person name="Muszewska A."/>
            <person name="Corrochano-Luque M."/>
            <person name="Gutierrez G."/>
            <person name="Riley R."/>
            <person name="Lipzen A."/>
            <person name="Guo J."/>
            <person name="Hundley H."/>
            <person name="Amirebrahimi M."/>
            <person name="Ng V."/>
            <person name="Lorenzo-Gutierrez D."/>
            <person name="Binder U."/>
            <person name="Yang J."/>
            <person name="Song Y."/>
            <person name="Canovas D."/>
            <person name="Navarro E."/>
            <person name="Freitag M."/>
            <person name="Gabaldon T."/>
            <person name="Grigoriev I.V."/>
            <person name="Corrochano L.M."/>
            <person name="Nicolas F.E."/>
            <person name="Garre V."/>
        </authorList>
    </citation>
    <scope>NUCLEOTIDE SEQUENCE [LARGE SCALE GENOMIC DNA]</scope>
    <source>
        <strain evidence="3 4">L51</strain>
    </source>
</reference>
<evidence type="ECO:0000313" key="4">
    <source>
        <dbReference type="Proteomes" id="UP001448207"/>
    </source>
</evidence>
<organism evidence="3 4">
    <name type="scientific">Phycomyces blakesleeanus</name>
    <dbReference type="NCBI Taxonomy" id="4837"/>
    <lineage>
        <taxon>Eukaryota</taxon>
        <taxon>Fungi</taxon>
        <taxon>Fungi incertae sedis</taxon>
        <taxon>Mucoromycota</taxon>
        <taxon>Mucoromycotina</taxon>
        <taxon>Mucoromycetes</taxon>
        <taxon>Mucorales</taxon>
        <taxon>Phycomycetaceae</taxon>
        <taxon>Phycomyces</taxon>
    </lineage>
</organism>
<accession>A0ABR3B1P0</accession>
<comment type="caution">
    <text evidence="3">The sequence shown here is derived from an EMBL/GenBank/DDBJ whole genome shotgun (WGS) entry which is preliminary data.</text>
</comment>
<evidence type="ECO:0000256" key="2">
    <source>
        <dbReference type="SAM" id="Phobius"/>
    </source>
</evidence>
<dbReference type="PANTHER" id="PTHR31735:SF1">
    <property type="entry name" value="VACUOLAR MEMBRANE PROTEIN YPL162C"/>
    <property type="match status" value="1"/>
</dbReference>
<name>A0ABR3B1P0_PHYBL</name>
<feature type="compositionally biased region" description="Basic and acidic residues" evidence="1">
    <location>
        <begin position="290"/>
        <end position="300"/>
    </location>
</feature>
<feature type="transmembrane region" description="Helical" evidence="2">
    <location>
        <begin position="197"/>
        <end position="218"/>
    </location>
</feature>
<feature type="transmembrane region" description="Helical" evidence="2">
    <location>
        <begin position="95"/>
        <end position="116"/>
    </location>
</feature>
<feature type="compositionally biased region" description="Acidic residues" evidence="1">
    <location>
        <begin position="232"/>
        <end position="246"/>
    </location>
</feature>
<keyword evidence="2" id="KW-1133">Transmembrane helix</keyword>
<proteinExistence type="predicted"/>
<keyword evidence="2" id="KW-0472">Membrane</keyword>
<feature type="region of interest" description="Disordered" evidence="1">
    <location>
        <begin position="269"/>
        <end position="313"/>
    </location>
</feature>
<feature type="transmembrane region" description="Helical" evidence="2">
    <location>
        <begin position="64"/>
        <end position="83"/>
    </location>
</feature>
<keyword evidence="2" id="KW-0812">Transmembrane</keyword>
<feature type="region of interest" description="Disordered" evidence="1">
    <location>
        <begin position="228"/>
        <end position="256"/>
    </location>
</feature>
<evidence type="ECO:0000256" key="1">
    <source>
        <dbReference type="SAM" id="MobiDB-lite"/>
    </source>
</evidence>
<keyword evidence="4" id="KW-1185">Reference proteome</keyword>
<sequence length="313" mass="35427">MLVYRDLPAEDGDESQAGCKLMDGFAIFIQLCLATAAFSTLVLKRQREKPQRPVRIWAFDVSKQLVGGIVIHSLNVVAAYIFGANPDGEQSNPCVWYFLNILVDTTLGVVILWLILSGFKHITSYFSWTGFESGVYGNPPMSNQLKQWGKQLVLYILSLVLMKFVVVLLFHLCPWISDFGRWVLQWTLGNYKLQVVFVMLIFPLVMNIMQFWIVDTIVKHKSDKKPIRLSRDEEDAENLLSEEGEDDNGRRGSSFGLLQVHETDSQEALLSAKDLTDDDPSKNLPFTAVHESRSSRDFEPLAKSTPHPSQTTP</sequence>
<evidence type="ECO:0000313" key="3">
    <source>
        <dbReference type="EMBL" id="KAL0087663.1"/>
    </source>
</evidence>
<dbReference type="PANTHER" id="PTHR31735">
    <property type="entry name" value="VACUOLAR MEMBRANE PROTEIN YPL162C"/>
    <property type="match status" value="1"/>
</dbReference>
<dbReference type="Pfam" id="PF12400">
    <property type="entry name" value="STIMATE"/>
    <property type="match status" value="1"/>
</dbReference>
<dbReference type="EMBL" id="JBCLYO010000006">
    <property type="protein sequence ID" value="KAL0087663.1"/>
    <property type="molecule type" value="Genomic_DNA"/>
</dbReference>